<keyword evidence="2" id="KW-1185">Reference proteome</keyword>
<gene>
    <name evidence="1" type="ORF">IW256_004084</name>
</gene>
<organism evidence="1 2">
    <name type="scientific">Actinomadura viridis</name>
    <dbReference type="NCBI Taxonomy" id="58110"/>
    <lineage>
        <taxon>Bacteria</taxon>
        <taxon>Bacillati</taxon>
        <taxon>Actinomycetota</taxon>
        <taxon>Actinomycetes</taxon>
        <taxon>Streptosporangiales</taxon>
        <taxon>Thermomonosporaceae</taxon>
        <taxon>Actinomadura</taxon>
    </lineage>
</organism>
<evidence type="ECO:0000313" key="1">
    <source>
        <dbReference type="EMBL" id="MBG6089971.1"/>
    </source>
</evidence>
<name>A0A931DLU8_9ACTN</name>
<evidence type="ECO:0000313" key="2">
    <source>
        <dbReference type="Proteomes" id="UP000614047"/>
    </source>
</evidence>
<proteinExistence type="predicted"/>
<comment type="caution">
    <text evidence="1">The sequence shown here is derived from an EMBL/GenBank/DDBJ whole genome shotgun (WGS) entry which is preliminary data.</text>
</comment>
<dbReference type="RefSeq" id="WP_197012506.1">
    <property type="nucleotide sequence ID" value="NZ_BAABES010000010.1"/>
</dbReference>
<reference evidence="1" key="1">
    <citation type="submission" date="2020-11" db="EMBL/GenBank/DDBJ databases">
        <title>Sequencing the genomes of 1000 actinobacteria strains.</title>
        <authorList>
            <person name="Klenk H.-P."/>
        </authorList>
    </citation>
    <scope>NUCLEOTIDE SEQUENCE</scope>
    <source>
        <strain evidence="1">DSM 43175</strain>
    </source>
</reference>
<accession>A0A931DLU8</accession>
<protein>
    <submittedName>
        <fullName evidence="1">Uncharacterized protein</fullName>
    </submittedName>
</protein>
<sequence>MKITLAHRHYGVHTNRAQTEIPGSFSDYATPSPGTARDTYVINEELLISALPDGFLPVEPRRILLAVVDETGGTGQRRLSRFRDWAKYFDAYCLNLHADEKGGGRTDG</sequence>
<dbReference type="EMBL" id="JADOUA010000001">
    <property type="protein sequence ID" value="MBG6089971.1"/>
    <property type="molecule type" value="Genomic_DNA"/>
</dbReference>
<dbReference type="Proteomes" id="UP000614047">
    <property type="component" value="Unassembled WGS sequence"/>
</dbReference>
<dbReference type="AlphaFoldDB" id="A0A931DLU8"/>